<dbReference type="EMBL" id="ANOH01000117">
    <property type="protein sequence ID" value="EMI56941.1"/>
    <property type="molecule type" value="Genomic_DNA"/>
</dbReference>
<organism evidence="2 3">
    <name type="scientific">Rhodopirellula sallentina SM41</name>
    <dbReference type="NCBI Taxonomy" id="1263870"/>
    <lineage>
        <taxon>Bacteria</taxon>
        <taxon>Pseudomonadati</taxon>
        <taxon>Planctomycetota</taxon>
        <taxon>Planctomycetia</taxon>
        <taxon>Pirellulales</taxon>
        <taxon>Pirellulaceae</taxon>
        <taxon>Rhodopirellula</taxon>
    </lineage>
</organism>
<reference evidence="2 3" key="1">
    <citation type="journal article" date="2013" name="Mar. Genomics">
        <title>Expression of sulfatases in Rhodopirellula baltica and the diversity of sulfatases in the genus Rhodopirellula.</title>
        <authorList>
            <person name="Wegner C.E."/>
            <person name="Richter-Heitmann T."/>
            <person name="Klindworth A."/>
            <person name="Klockow C."/>
            <person name="Richter M."/>
            <person name="Achstetter T."/>
            <person name="Glockner F.O."/>
            <person name="Harder J."/>
        </authorList>
    </citation>
    <scope>NUCLEOTIDE SEQUENCE [LARGE SCALE GENOMIC DNA]</scope>
    <source>
        <strain evidence="2 3">SM41</strain>
    </source>
</reference>
<dbReference type="AlphaFoldDB" id="M5UGH1"/>
<gene>
    <name evidence="2" type="ORF">RSSM_01622</name>
</gene>
<dbReference type="PATRIC" id="fig|1263870.3.peg.1738"/>
<dbReference type="Proteomes" id="UP000011885">
    <property type="component" value="Unassembled WGS sequence"/>
</dbReference>
<keyword evidence="3" id="KW-1185">Reference proteome</keyword>
<evidence type="ECO:0000256" key="1">
    <source>
        <dbReference type="SAM" id="MobiDB-lite"/>
    </source>
</evidence>
<feature type="compositionally biased region" description="Polar residues" evidence="1">
    <location>
        <begin position="1"/>
        <end position="27"/>
    </location>
</feature>
<evidence type="ECO:0000313" key="2">
    <source>
        <dbReference type="EMBL" id="EMI56941.1"/>
    </source>
</evidence>
<comment type="caution">
    <text evidence="2">The sequence shown here is derived from an EMBL/GenBank/DDBJ whole genome shotgun (WGS) entry which is preliminary data.</text>
</comment>
<accession>M5UGH1</accession>
<evidence type="ECO:0000313" key="3">
    <source>
        <dbReference type="Proteomes" id="UP000011885"/>
    </source>
</evidence>
<sequence length="50" mass="5776">MQNFPTETRQQAKNASVRSTQHGTWVNRSHEDSMTPQRSARLFDRIGGIF</sequence>
<name>M5UGH1_9BACT</name>
<protein>
    <submittedName>
        <fullName evidence="2">Uncharacterized protein</fullName>
    </submittedName>
</protein>
<feature type="region of interest" description="Disordered" evidence="1">
    <location>
        <begin position="1"/>
        <end position="37"/>
    </location>
</feature>
<proteinExistence type="predicted"/>